<protein>
    <submittedName>
        <fullName evidence="1">Uncharacterized protein</fullName>
    </submittedName>
</protein>
<sequence length="160" mass="19051">MQIYGRDTLSTEEIWQLYQFIIQTPELWRPETFKEAAKKCGLSRVAAREGYFSFTGKKNIKGQAHIVNNFVEEIRFFIVNEPRNLTEELYKKDRHKVKQLAAEYSTKFKQQLGEPRVSSNNDIFEYNDHRLRVLPNNQIWVVISKLSILKQLPNDWWAEK</sequence>
<keyword evidence="2" id="KW-1185">Reference proteome</keyword>
<name>A0A829HMX5_9GAMM</name>
<dbReference type="EMBL" id="ATGG01000004">
    <property type="protein sequence ID" value="EPF93336.1"/>
    <property type="molecule type" value="Genomic_DNA"/>
</dbReference>
<reference evidence="1 2" key="1">
    <citation type="submission" date="2013-06" db="EMBL/GenBank/DDBJ databases">
        <title>The Genome Sequence of Acinetobacter gyllenbergii CIP 110306.</title>
        <authorList>
            <consortium name="The Broad Institute Genome Sequencing Platform"/>
            <consortium name="The Broad Institute Genome Sequencing Center for Infectious Disease"/>
            <person name="Cerqueira G."/>
            <person name="Feldgarden M."/>
            <person name="Courvalin P."/>
            <person name="Perichon B."/>
            <person name="Grillot-Courvalin C."/>
            <person name="Clermont D."/>
            <person name="Rocha E."/>
            <person name="Yoon E.-J."/>
            <person name="Nemec A."/>
            <person name="Young S.K."/>
            <person name="Zeng Q."/>
            <person name="Gargeya S."/>
            <person name="Fitzgerald M."/>
            <person name="Abouelleil A."/>
            <person name="Alvarado L."/>
            <person name="Berlin A.M."/>
            <person name="Chapman S.B."/>
            <person name="Dewar J."/>
            <person name="Goldberg J."/>
            <person name="Griggs A."/>
            <person name="Gujja S."/>
            <person name="Hansen M."/>
            <person name="Howarth C."/>
            <person name="Imamovic A."/>
            <person name="Larimer J."/>
            <person name="McCowan C."/>
            <person name="Murphy C."/>
            <person name="Pearson M."/>
            <person name="Priest M."/>
            <person name="Roberts A."/>
            <person name="Saif S."/>
            <person name="Shea T."/>
            <person name="Sykes S."/>
            <person name="Wortman J."/>
            <person name="Nusbaum C."/>
            <person name="Birren B."/>
        </authorList>
    </citation>
    <scope>NUCLEOTIDE SEQUENCE [LARGE SCALE GENOMIC DNA]</scope>
    <source>
        <strain evidence="1 2">CIP 110306</strain>
    </source>
</reference>
<accession>A0A829HMX5</accession>
<evidence type="ECO:0000313" key="1">
    <source>
        <dbReference type="EMBL" id="EPF93336.1"/>
    </source>
</evidence>
<evidence type="ECO:0000313" key="2">
    <source>
        <dbReference type="Proteomes" id="UP000014523"/>
    </source>
</evidence>
<dbReference type="Proteomes" id="UP000014523">
    <property type="component" value="Unassembled WGS sequence"/>
</dbReference>
<dbReference type="RefSeq" id="WP_016542684.1">
    <property type="nucleotide sequence ID" value="NZ_ASQH01000019.1"/>
</dbReference>
<dbReference type="AlphaFoldDB" id="A0A829HMX5"/>
<gene>
    <name evidence="1" type="ORF">F957_00306</name>
</gene>
<proteinExistence type="predicted"/>
<organism evidence="1 2">
    <name type="scientific">Acinetobacter gyllenbergii CIP 110306 = MTCC 11365</name>
    <dbReference type="NCBI Taxonomy" id="1217657"/>
    <lineage>
        <taxon>Bacteria</taxon>
        <taxon>Pseudomonadati</taxon>
        <taxon>Pseudomonadota</taxon>
        <taxon>Gammaproteobacteria</taxon>
        <taxon>Moraxellales</taxon>
        <taxon>Moraxellaceae</taxon>
        <taxon>Acinetobacter</taxon>
    </lineage>
</organism>
<comment type="caution">
    <text evidence="1">The sequence shown here is derived from an EMBL/GenBank/DDBJ whole genome shotgun (WGS) entry which is preliminary data.</text>
</comment>